<evidence type="ECO:0000313" key="4">
    <source>
        <dbReference type="EMBL" id="KRL20138.1"/>
    </source>
</evidence>
<sequence>MNQIDRILQIWLYISDKRFFTTRELAEKFSVSKRTVTRDLDYLATLGVPLYSIRGNGGGYKMLKNPILPPVTLSEGEILSIFFALTMLKKLQTIPYDAELWELEDKLKKQMTSSVLQKVKGLEQTITYVVPPRNVNNQFLRKCLKAALDRKAIRMTYMKTGANASVHCQPIGLYSMNGFWYLVAFVPGKQDYRIYRIDRILKLGELKNPIASNLLTIDEWIATLKDKQRIEVKLVVDDEAIRTITNYWLINSHQQPYQPGSQLLTCSLPKVQLFSLRQDILKLGSKAKVLSPQSLVSELKVEIQKMSQNYLAD</sequence>
<dbReference type="InterPro" id="IPR028349">
    <property type="entry name" value="PafC-like"/>
</dbReference>
<keyword evidence="1" id="KW-0805">Transcription regulation</keyword>
<dbReference type="Pfam" id="PF25583">
    <property type="entry name" value="WCX"/>
    <property type="match status" value="1"/>
</dbReference>
<name>A0A0R1NRS3_9LACO</name>
<dbReference type="InterPro" id="IPR013196">
    <property type="entry name" value="HTH_11"/>
</dbReference>
<accession>A0A0R1NRS3</accession>
<dbReference type="InterPro" id="IPR051534">
    <property type="entry name" value="CBASS_pafABC_assoc_protein"/>
</dbReference>
<dbReference type="SUPFAM" id="SSF46785">
    <property type="entry name" value="Winged helix' DNA-binding domain"/>
    <property type="match status" value="1"/>
</dbReference>
<proteinExistence type="predicted"/>
<dbReference type="InterPro" id="IPR057727">
    <property type="entry name" value="WCX_dom"/>
</dbReference>
<dbReference type="RefSeq" id="WP_008857516.1">
    <property type="nucleotide sequence ID" value="NZ_AZEB01000036.1"/>
</dbReference>
<comment type="caution">
    <text evidence="4">The sequence shown here is derived from an EMBL/GenBank/DDBJ whole genome shotgun (WGS) entry which is preliminary data.</text>
</comment>
<dbReference type="SMART" id="SM00420">
    <property type="entry name" value="HTH_DEOR"/>
    <property type="match status" value="1"/>
</dbReference>
<dbReference type="Pfam" id="PF13280">
    <property type="entry name" value="WYL"/>
    <property type="match status" value="1"/>
</dbReference>
<dbReference type="AlphaFoldDB" id="A0A0R1NRS3"/>
<dbReference type="PROSITE" id="PS51000">
    <property type="entry name" value="HTH_DEOR_2"/>
    <property type="match status" value="1"/>
</dbReference>
<dbReference type="InterPro" id="IPR036388">
    <property type="entry name" value="WH-like_DNA-bd_sf"/>
</dbReference>
<dbReference type="Gene3D" id="1.10.10.10">
    <property type="entry name" value="Winged helix-like DNA-binding domain superfamily/Winged helix DNA-binding domain"/>
    <property type="match status" value="1"/>
</dbReference>
<dbReference type="GO" id="GO:0003700">
    <property type="term" value="F:DNA-binding transcription factor activity"/>
    <property type="evidence" value="ECO:0007669"/>
    <property type="project" value="InterPro"/>
</dbReference>
<evidence type="ECO:0000313" key="5">
    <source>
        <dbReference type="Proteomes" id="UP000051439"/>
    </source>
</evidence>
<dbReference type="Proteomes" id="UP000051439">
    <property type="component" value="Unassembled WGS sequence"/>
</dbReference>
<dbReference type="PANTHER" id="PTHR34580">
    <property type="match status" value="1"/>
</dbReference>
<dbReference type="InterPro" id="IPR036390">
    <property type="entry name" value="WH_DNA-bd_sf"/>
</dbReference>
<dbReference type="PROSITE" id="PS52050">
    <property type="entry name" value="WYL"/>
    <property type="match status" value="1"/>
</dbReference>
<dbReference type="PATRIC" id="fig|1423766.4.peg.1914"/>
<protein>
    <submittedName>
        <fullName evidence="4">HTH domain protein</fullName>
    </submittedName>
</protein>
<keyword evidence="5" id="KW-1185">Reference proteome</keyword>
<dbReference type="PIRSF" id="PIRSF016838">
    <property type="entry name" value="PafC"/>
    <property type="match status" value="1"/>
</dbReference>
<dbReference type="InterPro" id="IPR026881">
    <property type="entry name" value="WYL_dom"/>
</dbReference>
<feature type="domain" description="HTH deoR-type" evidence="3">
    <location>
        <begin position="3"/>
        <end position="61"/>
    </location>
</feature>
<evidence type="ECO:0000259" key="3">
    <source>
        <dbReference type="PROSITE" id="PS51000"/>
    </source>
</evidence>
<evidence type="ECO:0000256" key="2">
    <source>
        <dbReference type="ARBA" id="ARBA00023163"/>
    </source>
</evidence>
<dbReference type="InterPro" id="IPR001034">
    <property type="entry name" value="DeoR_HTH"/>
</dbReference>
<organism evidence="4 5">
    <name type="scientific">Lentilactobacillus kisonensis DSM 19906 = JCM 15041</name>
    <dbReference type="NCBI Taxonomy" id="1423766"/>
    <lineage>
        <taxon>Bacteria</taxon>
        <taxon>Bacillati</taxon>
        <taxon>Bacillota</taxon>
        <taxon>Bacilli</taxon>
        <taxon>Lactobacillales</taxon>
        <taxon>Lactobacillaceae</taxon>
        <taxon>Lentilactobacillus</taxon>
    </lineage>
</organism>
<dbReference type="EMBL" id="AZEB01000036">
    <property type="protein sequence ID" value="KRL20138.1"/>
    <property type="molecule type" value="Genomic_DNA"/>
</dbReference>
<dbReference type="Pfam" id="PF08279">
    <property type="entry name" value="HTH_11"/>
    <property type="match status" value="1"/>
</dbReference>
<evidence type="ECO:0000256" key="1">
    <source>
        <dbReference type="ARBA" id="ARBA00023015"/>
    </source>
</evidence>
<keyword evidence="2" id="KW-0804">Transcription</keyword>
<dbReference type="PANTHER" id="PTHR34580:SF9">
    <property type="entry name" value="SLL5097 PROTEIN"/>
    <property type="match status" value="1"/>
</dbReference>
<gene>
    <name evidence="4" type="ORF">FC98_GL001850</name>
</gene>
<reference evidence="4 5" key="1">
    <citation type="journal article" date="2015" name="Genome Announc.">
        <title>Expanding the biotechnology potential of lactobacilli through comparative genomics of 213 strains and associated genera.</title>
        <authorList>
            <person name="Sun Z."/>
            <person name="Harris H.M."/>
            <person name="McCann A."/>
            <person name="Guo C."/>
            <person name="Argimon S."/>
            <person name="Zhang W."/>
            <person name="Yang X."/>
            <person name="Jeffery I.B."/>
            <person name="Cooney J.C."/>
            <person name="Kagawa T.F."/>
            <person name="Liu W."/>
            <person name="Song Y."/>
            <person name="Salvetti E."/>
            <person name="Wrobel A."/>
            <person name="Rasinkangas P."/>
            <person name="Parkhill J."/>
            <person name="Rea M.C."/>
            <person name="O'Sullivan O."/>
            <person name="Ritari J."/>
            <person name="Douillard F.P."/>
            <person name="Paul Ross R."/>
            <person name="Yang R."/>
            <person name="Briner A.E."/>
            <person name="Felis G.E."/>
            <person name="de Vos W.M."/>
            <person name="Barrangou R."/>
            <person name="Klaenhammer T.R."/>
            <person name="Caufield P.W."/>
            <person name="Cui Y."/>
            <person name="Zhang H."/>
            <person name="O'Toole P.W."/>
        </authorList>
    </citation>
    <scope>NUCLEOTIDE SEQUENCE [LARGE SCALE GENOMIC DNA]</scope>
    <source>
        <strain evidence="4 5">DSM 19906</strain>
    </source>
</reference>